<proteinExistence type="predicted"/>
<evidence type="ECO:0000313" key="2">
    <source>
        <dbReference type="Proteomes" id="UP001153709"/>
    </source>
</evidence>
<reference evidence="1" key="1">
    <citation type="submission" date="2022-01" db="EMBL/GenBank/DDBJ databases">
        <authorList>
            <person name="King R."/>
        </authorList>
    </citation>
    <scope>NUCLEOTIDE SEQUENCE</scope>
</reference>
<dbReference type="Proteomes" id="UP001153709">
    <property type="component" value="Chromosome 7"/>
</dbReference>
<name>A0A9N9XDP7_DIABA</name>
<dbReference type="OrthoDB" id="6768044at2759"/>
<dbReference type="AlphaFoldDB" id="A0A9N9XDP7"/>
<gene>
    <name evidence="1" type="ORF">DIABBA_LOCUS10447</name>
</gene>
<evidence type="ECO:0000313" key="1">
    <source>
        <dbReference type="EMBL" id="CAG9837473.1"/>
    </source>
</evidence>
<protein>
    <recommendedName>
        <fullName evidence="3">Reverse transcriptase domain-containing protein</fullName>
    </recommendedName>
</protein>
<dbReference type="EMBL" id="OU898282">
    <property type="protein sequence ID" value="CAG9837473.1"/>
    <property type="molecule type" value="Genomic_DNA"/>
</dbReference>
<accession>A0A9N9XDP7</accession>
<sequence length="65" mass="7503">MCTYACLIDFEKVFDKVPHGKLIDILKTSGLDGKDIRLISNLYLQQKATVRLENELSEIFSRKRS</sequence>
<keyword evidence="2" id="KW-1185">Reference proteome</keyword>
<evidence type="ECO:0008006" key="3">
    <source>
        <dbReference type="Google" id="ProtNLM"/>
    </source>
</evidence>
<organism evidence="1 2">
    <name type="scientific">Diabrotica balteata</name>
    <name type="common">Banded cucumber beetle</name>
    <dbReference type="NCBI Taxonomy" id="107213"/>
    <lineage>
        <taxon>Eukaryota</taxon>
        <taxon>Metazoa</taxon>
        <taxon>Ecdysozoa</taxon>
        <taxon>Arthropoda</taxon>
        <taxon>Hexapoda</taxon>
        <taxon>Insecta</taxon>
        <taxon>Pterygota</taxon>
        <taxon>Neoptera</taxon>
        <taxon>Endopterygota</taxon>
        <taxon>Coleoptera</taxon>
        <taxon>Polyphaga</taxon>
        <taxon>Cucujiformia</taxon>
        <taxon>Chrysomeloidea</taxon>
        <taxon>Chrysomelidae</taxon>
        <taxon>Galerucinae</taxon>
        <taxon>Diabroticina</taxon>
        <taxon>Diabroticites</taxon>
        <taxon>Diabrotica</taxon>
    </lineage>
</organism>